<dbReference type="Pfam" id="PF07853">
    <property type="entry name" value="DUF1648"/>
    <property type="match status" value="1"/>
</dbReference>
<protein>
    <submittedName>
        <fullName evidence="3">DUF1648 domain-containing protein</fullName>
    </submittedName>
</protein>
<keyword evidence="1" id="KW-0812">Transmembrane</keyword>
<reference evidence="3 4" key="1">
    <citation type="submission" date="2024-02" db="EMBL/GenBank/DDBJ databases">
        <title>A novel Gemmatimonadota bacterium.</title>
        <authorList>
            <person name="Du Z.-J."/>
            <person name="Ye Y.-Q."/>
        </authorList>
    </citation>
    <scope>NUCLEOTIDE SEQUENCE [LARGE SCALE GENOMIC DNA]</scope>
    <source>
        <strain evidence="3 4">DH-20</strain>
    </source>
</reference>
<keyword evidence="1" id="KW-1133">Transmembrane helix</keyword>
<dbReference type="EMBL" id="JBBHLI010000008">
    <property type="protein sequence ID" value="MEK9502001.1"/>
    <property type="molecule type" value="Genomic_DNA"/>
</dbReference>
<comment type="caution">
    <text evidence="3">The sequence shown here is derived from an EMBL/GenBank/DDBJ whole genome shotgun (WGS) entry which is preliminary data.</text>
</comment>
<organism evidence="3 4">
    <name type="scientific">Gaopeijia maritima</name>
    <dbReference type="NCBI Taxonomy" id="3119007"/>
    <lineage>
        <taxon>Bacteria</taxon>
        <taxon>Pseudomonadati</taxon>
        <taxon>Gemmatimonadota</taxon>
        <taxon>Longimicrobiia</taxon>
        <taxon>Gaopeijiales</taxon>
        <taxon>Gaopeijiaceae</taxon>
        <taxon>Gaopeijia</taxon>
    </lineage>
</organism>
<feature type="transmembrane region" description="Helical" evidence="1">
    <location>
        <begin position="105"/>
        <end position="126"/>
    </location>
</feature>
<evidence type="ECO:0000259" key="2">
    <source>
        <dbReference type="Pfam" id="PF07853"/>
    </source>
</evidence>
<proteinExistence type="predicted"/>
<dbReference type="Proteomes" id="UP001484239">
    <property type="component" value="Unassembled WGS sequence"/>
</dbReference>
<keyword evidence="1" id="KW-0472">Membrane</keyword>
<dbReference type="InterPro" id="IPR012867">
    <property type="entry name" value="DUF1648"/>
</dbReference>
<gene>
    <name evidence="3" type="ORF">WI372_13490</name>
</gene>
<dbReference type="RefSeq" id="WP_405280710.1">
    <property type="nucleotide sequence ID" value="NZ_CP144380.1"/>
</dbReference>
<evidence type="ECO:0000313" key="4">
    <source>
        <dbReference type="Proteomes" id="UP001484239"/>
    </source>
</evidence>
<evidence type="ECO:0000256" key="1">
    <source>
        <dbReference type="SAM" id="Phobius"/>
    </source>
</evidence>
<name>A0ABU9EB90_9BACT</name>
<feature type="transmembrane region" description="Helical" evidence="1">
    <location>
        <begin position="52"/>
        <end position="73"/>
    </location>
</feature>
<accession>A0ABU9EB90</accession>
<evidence type="ECO:0000313" key="3">
    <source>
        <dbReference type="EMBL" id="MEK9502001.1"/>
    </source>
</evidence>
<feature type="transmembrane region" description="Helical" evidence="1">
    <location>
        <begin position="138"/>
        <end position="160"/>
    </location>
</feature>
<sequence>MRRVLDMLNALFATAIVGFAVWVWPSLPERIPVHFGPDGQPDRWSDTTLMSWFLLPAIALATWAFIAAGRAWVVRRPERMNLPSGGTLADYPEELRPAVVEHMKAFLSLVSLEVLLIFGLIVVGSYRTAMGGDGQGLMLAVLAIAMLSGPVLLATFMIGLQRITSARRS</sequence>
<feature type="domain" description="DUF1648" evidence="2">
    <location>
        <begin position="12"/>
        <end position="59"/>
    </location>
</feature>
<keyword evidence="4" id="KW-1185">Reference proteome</keyword>